<gene>
    <name evidence="2" type="ORF">QO018_004293</name>
</gene>
<accession>A0ABU0MPL6</accession>
<comment type="caution">
    <text evidence="2">The sequence shown here is derived from an EMBL/GenBank/DDBJ whole genome shotgun (WGS) entry which is preliminary data.</text>
</comment>
<proteinExistence type="predicted"/>
<evidence type="ECO:0000259" key="1">
    <source>
        <dbReference type="Pfam" id="PF13392"/>
    </source>
</evidence>
<evidence type="ECO:0000313" key="2">
    <source>
        <dbReference type="EMBL" id="MDQ0535415.1"/>
    </source>
</evidence>
<organism evidence="2 3">
    <name type="scientific">Azospirillum picis</name>
    <dbReference type="NCBI Taxonomy" id="488438"/>
    <lineage>
        <taxon>Bacteria</taxon>
        <taxon>Pseudomonadati</taxon>
        <taxon>Pseudomonadota</taxon>
        <taxon>Alphaproteobacteria</taxon>
        <taxon>Rhodospirillales</taxon>
        <taxon>Azospirillaceae</taxon>
        <taxon>Azospirillum</taxon>
    </lineage>
</organism>
<name>A0ABU0MPL6_9PROT</name>
<dbReference type="InterPro" id="IPR044930">
    <property type="entry name" value="Homing_endonuclease_His-Me"/>
</dbReference>
<feature type="domain" description="HNH nuclease" evidence="1">
    <location>
        <begin position="46"/>
        <end position="89"/>
    </location>
</feature>
<keyword evidence="3" id="KW-1185">Reference proteome</keyword>
<dbReference type="EMBL" id="JAUSVU010000017">
    <property type="protein sequence ID" value="MDQ0535415.1"/>
    <property type="molecule type" value="Genomic_DNA"/>
</dbReference>
<evidence type="ECO:0000313" key="3">
    <source>
        <dbReference type="Proteomes" id="UP001244552"/>
    </source>
</evidence>
<dbReference type="InterPro" id="IPR003615">
    <property type="entry name" value="HNH_nuc"/>
</dbReference>
<reference evidence="2 3" key="1">
    <citation type="submission" date="2023-07" db="EMBL/GenBank/DDBJ databases">
        <title>Genomic Encyclopedia of Type Strains, Phase IV (KMG-IV): sequencing the most valuable type-strain genomes for metagenomic binning, comparative biology and taxonomic classification.</title>
        <authorList>
            <person name="Goeker M."/>
        </authorList>
    </citation>
    <scope>NUCLEOTIDE SEQUENCE [LARGE SCALE GENOMIC DNA]</scope>
    <source>
        <strain evidence="2 3">DSM 19922</strain>
    </source>
</reference>
<dbReference type="Proteomes" id="UP001244552">
    <property type="component" value="Unassembled WGS sequence"/>
</dbReference>
<dbReference type="Pfam" id="PF13392">
    <property type="entry name" value="HNH_3"/>
    <property type="match status" value="1"/>
</dbReference>
<dbReference type="RefSeq" id="WP_209985985.1">
    <property type="nucleotide sequence ID" value="NZ_JAGINO010000017.1"/>
</dbReference>
<dbReference type="Gene3D" id="3.90.75.10">
    <property type="entry name" value="Homing Intron 3 (I-ppo) Encoded Endonuclease, Chain A"/>
    <property type="match status" value="1"/>
</dbReference>
<protein>
    <recommendedName>
        <fullName evidence="1">HNH nuclease domain-containing protein</fullName>
    </recommendedName>
</protein>
<dbReference type="InterPro" id="IPR044925">
    <property type="entry name" value="His-Me_finger_sf"/>
</dbReference>
<dbReference type="SUPFAM" id="SSF54060">
    <property type="entry name" value="His-Me finger endonucleases"/>
    <property type="match status" value="1"/>
</dbReference>
<sequence length="158" mass="17197">MLERSRLLAFIGNVSITSKEACWEWRGHKSRPDGYGVFRSDGKKCYSHRLSYELFVGSIPDGMFVLHACDNPGCVNPAHLFIGTAADNATDKTLKGRARGAHSGSAHHNATLTEEQALAIKRMVCGGVKSSEAAATFGVSRSIVKDIKSGRTWRHLPP</sequence>